<dbReference type="InterPro" id="IPR004302">
    <property type="entry name" value="Cellulose/chitin-bd_N"/>
</dbReference>
<gene>
    <name evidence="6" type="ORF">BCAMP_12025</name>
</gene>
<evidence type="ECO:0000256" key="3">
    <source>
        <dbReference type="ARBA" id="ARBA00023326"/>
    </source>
</evidence>
<evidence type="ECO:0000313" key="7">
    <source>
        <dbReference type="Proteomes" id="UP000019243"/>
    </source>
</evidence>
<dbReference type="InterPro" id="IPR036116">
    <property type="entry name" value="FN3_sf"/>
</dbReference>
<organism evidence="6 7">
    <name type="scientific">Brochothrix campestris FSL F6-1037</name>
    <dbReference type="NCBI Taxonomy" id="1265861"/>
    <lineage>
        <taxon>Bacteria</taxon>
        <taxon>Bacillati</taxon>
        <taxon>Bacillota</taxon>
        <taxon>Bacilli</taxon>
        <taxon>Bacillales</taxon>
        <taxon>Listeriaceae</taxon>
        <taxon>Brochothrix</taxon>
    </lineage>
</organism>
<dbReference type="Pfam" id="PF00041">
    <property type="entry name" value="fn3"/>
    <property type="match status" value="2"/>
</dbReference>
<dbReference type="InterPro" id="IPR013783">
    <property type="entry name" value="Ig-like_fold"/>
</dbReference>
<dbReference type="GO" id="GO:0004553">
    <property type="term" value="F:hydrolase activity, hydrolyzing O-glycosyl compounds"/>
    <property type="evidence" value="ECO:0007669"/>
    <property type="project" value="InterPro"/>
</dbReference>
<dbReference type="EMBL" id="AODH01000059">
    <property type="protein sequence ID" value="EUJ35055.1"/>
    <property type="molecule type" value="Genomic_DNA"/>
</dbReference>
<dbReference type="STRING" id="1265861.BCAMP_12025"/>
<dbReference type="Gene3D" id="2.70.50.50">
    <property type="entry name" value="chitin-binding protein cbp21"/>
    <property type="match status" value="1"/>
</dbReference>
<feature type="compositionally biased region" description="Low complexity" evidence="4">
    <location>
        <begin position="192"/>
        <end position="203"/>
    </location>
</feature>
<dbReference type="Pfam" id="PF02839">
    <property type="entry name" value="CBM_5_12"/>
    <property type="match status" value="1"/>
</dbReference>
<comment type="caution">
    <text evidence="6">The sequence shown here is derived from an EMBL/GenBank/DDBJ whole genome shotgun (WGS) entry which is preliminary data.</text>
</comment>
<dbReference type="GO" id="GO:0030246">
    <property type="term" value="F:carbohydrate binding"/>
    <property type="evidence" value="ECO:0007669"/>
    <property type="project" value="InterPro"/>
</dbReference>
<evidence type="ECO:0000313" key="6">
    <source>
        <dbReference type="EMBL" id="EUJ35055.1"/>
    </source>
</evidence>
<sequence length="445" mass="47701">MANTASAHGYVSSPHSRAYQAQLDAQSLSWDAGIAAFGNVITQPQGLEAPKGYPTLGPLDGSIASANGVLDGGNIGSNKLDIQNATKWTKQDIKTGINEFTWTYTATHPSTKWHYYMTKQGWDVNAPLNRDEMELIGTIQHDGSQAENNPTHKVDVPEDRSGYNVILAVWDVADTPNAFYQVIDVNVNGEGTTPTEPSEPSESVTPDAPTQLTAKAITTSSVELTWTAPTNTDIETYNVYRDGEKVKTMSSTSFIDTDLAANTTYNYSIEAVSFNGKTSAMSASLDVKTKEVPVVDNEKPTAPSSVHSMGTTANSVSLMWTKSVHSVGVDTYTIYRDGVNIATVSGTMYNDTALNASTTYTYTIKATSVGGNVSDASDAFTVTTADAAVSEGKVWELGSFTAPTEYLAGEIVTHLGKSYKTLNTHLNYGDSNWAPGIALTLFEEL</sequence>
<name>W7CCV2_9LIST</name>
<dbReference type="CDD" id="cd21177">
    <property type="entry name" value="LPMO_AA10"/>
    <property type="match status" value="1"/>
</dbReference>
<dbReference type="OrthoDB" id="2702399at2"/>
<proteinExistence type="predicted"/>
<dbReference type="PATRIC" id="fig|1265861.3.peg.2357"/>
<dbReference type="InterPro" id="IPR003610">
    <property type="entry name" value="CBM5/12"/>
</dbReference>
<protein>
    <submittedName>
        <fullName evidence="6">Chitin binding domain-containing protein</fullName>
    </submittedName>
</protein>
<dbReference type="PANTHER" id="PTHR34823:SF1">
    <property type="entry name" value="CHITIN-BINDING TYPE-4 DOMAIN-CONTAINING PROTEIN"/>
    <property type="match status" value="1"/>
</dbReference>
<feature type="domain" description="Fibronectin type-III" evidence="5">
    <location>
        <begin position="302"/>
        <end position="387"/>
    </location>
</feature>
<feature type="region of interest" description="Disordered" evidence="4">
    <location>
        <begin position="189"/>
        <end position="208"/>
    </location>
</feature>
<evidence type="ECO:0000256" key="2">
    <source>
        <dbReference type="ARBA" id="ARBA00022801"/>
    </source>
</evidence>
<keyword evidence="1" id="KW-0732">Signal</keyword>
<dbReference type="SUPFAM" id="SSF51055">
    <property type="entry name" value="Carbohydrate binding domain"/>
    <property type="match status" value="1"/>
</dbReference>
<dbReference type="InterPro" id="IPR003961">
    <property type="entry name" value="FN3_dom"/>
</dbReference>
<dbReference type="Proteomes" id="UP000019243">
    <property type="component" value="Unassembled WGS sequence"/>
</dbReference>
<reference evidence="6 7" key="1">
    <citation type="submission" date="2012-12" db="EMBL/GenBank/DDBJ databases">
        <title>Novel taxa of Listeriaceae from agricultural environments in the United States.</title>
        <authorList>
            <person name="den Bakker H.C."/>
            <person name="Allred A."/>
            <person name="Warchocki S."/>
            <person name="Wright E.M."/>
            <person name="Burrell A."/>
            <person name="Nightingale K.K."/>
            <person name="Kephart D."/>
            <person name="Wiedmann M."/>
        </authorList>
    </citation>
    <scope>NUCLEOTIDE SEQUENCE [LARGE SCALE GENOMIC DNA]</scope>
    <source>
        <strain evidence="6 7">FSL F6-1037</strain>
    </source>
</reference>
<dbReference type="SUPFAM" id="SSF49265">
    <property type="entry name" value="Fibronectin type III"/>
    <property type="match status" value="1"/>
</dbReference>
<feature type="domain" description="Fibronectin type-III" evidence="5">
    <location>
        <begin position="208"/>
        <end position="292"/>
    </location>
</feature>
<accession>W7CCV2</accession>
<dbReference type="Gene3D" id="2.10.10.20">
    <property type="entry name" value="Carbohydrate-binding module superfamily 5/12"/>
    <property type="match status" value="1"/>
</dbReference>
<keyword evidence="3" id="KW-0119">Carbohydrate metabolism</keyword>
<dbReference type="SUPFAM" id="SSF81296">
    <property type="entry name" value="E set domains"/>
    <property type="match status" value="1"/>
</dbReference>
<evidence type="ECO:0000256" key="1">
    <source>
        <dbReference type="ARBA" id="ARBA00022729"/>
    </source>
</evidence>
<evidence type="ECO:0000259" key="5">
    <source>
        <dbReference type="PROSITE" id="PS50853"/>
    </source>
</evidence>
<dbReference type="AlphaFoldDB" id="W7CCV2"/>
<dbReference type="InterPro" id="IPR014756">
    <property type="entry name" value="Ig_E-set"/>
</dbReference>
<dbReference type="CDD" id="cd00063">
    <property type="entry name" value="FN3"/>
    <property type="match status" value="2"/>
</dbReference>
<keyword evidence="2" id="KW-0378">Hydrolase</keyword>
<dbReference type="PANTHER" id="PTHR34823">
    <property type="entry name" value="GLCNAC-BINDING PROTEIN A"/>
    <property type="match status" value="1"/>
</dbReference>
<dbReference type="PROSITE" id="PS50853">
    <property type="entry name" value="FN3"/>
    <property type="match status" value="2"/>
</dbReference>
<keyword evidence="7" id="KW-1185">Reference proteome</keyword>
<dbReference type="GO" id="GO:0000272">
    <property type="term" value="P:polysaccharide catabolic process"/>
    <property type="evidence" value="ECO:0007669"/>
    <property type="project" value="UniProtKB-KW"/>
</dbReference>
<evidence type="ECO:0000256" key="4">
    <source>
        <dbReference type="SAM" id="MobiDB-lite"/>
    </source>
</evidence>
<dbReference type="Pfam" id="PF03067">
    <property type="entry name" value="LPMO_10"/>
    <property type="match status" value="1"/>
</dbReference>
<dbReference type="SMART" id="SM00060">
    <property type="entry name" value="FN3"/>
    <property type="match status" value="2"/>
</dbReference>
<dbReference type="GO" id="GO:0005576">
    <property type="term" value="C:extracellular region"/>
    <property type="evidence" value="ECO:0007669"/>
    <property type="project" value="InterPro"/>
</dbReference>
<dbReference type="InterPro" id="IPR036573">
    <property type="entry name" value="CBM_sf_5/12"/>
</dbReference>
<dbReference type="InterPro" id="IPR051024">
    <property type="entry name" value="GlcNAc_Chitin_IntDeg"/>
</dbReference>
<keyword evidence="3" id="KW-0624">Polysaccharide degradation</keyword>
<dbReference type="RefSeq" id="WP_035315651.1">
    <property type="nucleotide sequence ID" value="NZ_AODH01000059.1"/>
</dbReference>
<dbReference type="Gene3D" id="2.60.40.10">
    <property type="entry name" value="Immunoglobulins"/>
    <property type="match status" value="2"/>
</dbReference>